<dbReference type="PANTHER" id="PTHR48090:SF10">
    <property type="entry name" value="GLUCOSYL-3-PHOSPHOGLYCERATE SYNTHASE"/>
    <property type="match status" value="1"/>
</dbReference>
<evidence type="ECO:0000256" key="6">
    <source>
        <dbReference type="ARBA" id="ARBA00022842"/>
    </source>
</evidence>
<evidence type="ECO:0000259" key="11">
    <source>
        <dbReference type="Pfam" id="PF00535"/>
    </source>
</evidence>
<name>A0A7Z0END8_9ACTN</name>
<evidence type="ECO:0000256" key="2">
    <source>
        <dbReference type="ARBA" id="ARBA00001946"/>
    </source>
</evidence>
<evidence type="ECO:0000313" key="13">
    <source>
        <dbReference type="Proteomes" id="UP000572051"/>
    </source>
</evidence>
<accession>A0A7Z0END8</accession>
<dbReference type="EC" id="2.4.1.266" evidence="7"/>
<comment type="catalytic activity">
    <reaction evidence="10">
        <text>an NDP-alpha-D-glucose + (2R)-3-phosphoglycerate = (2R)-2-O-(alpha-D-glucopyranosyl)-3-phospho-glycerate + a ribonucleoside 5'-diphosphate + H(+)</text>
        <dbReference type="Rhea" id="RHEA:47244"/>
        <dbReference type="ChEBI" id="CHEBI:15378"/>
        <dbReference type="ChEBI" id="CHEBI:57930"/>
        <dbReference type="ChEBI" id="CHEBI:58272"/>
        <dbReference type="ChEBI" id="CHEBI:62600"/>
        <dbReference type="ChEBI" id="CHEBI:76533"/>
        <dbReference type="EC" id="2.4.1.266"/>
    </reaction>
    <physiologicalReaction direction="left-to-right" evidence="10">
        <dbReference type="Rhea" id="RHEA:47245"/>
    </physiologicalReaction>
</comment>
<dbReference type="InterPro" id="IPR029044">
    <property type="entry name" value="Nucleotide-diphossugar_trans"/>
</dbReference>
<dbReference type="AlphaFoldDB" id="A0A7Z0END8"/>
<evidence type="ECO:0000313" key="12">
    <source>
        <dbReference type="EMBL" id="NYJ35332.1"/>
    </source>
</evidence>
<comment type="cofactor">
    <cofactor evidence="2">
        <name>Mg(2+)</name>
        <dbReference type="ChEBI" id="CHEBI:18420"/>
    </cofactor>
</comment>
<feature type="domain" description="Glycosyltransferase 2-like" evidence="11">
    <location>
        <begin position="16"/>
        <end position="139"/>
    </location>
</feature>
<comment type="cofactor">
    <cofactor evidence="1">
        <name>Mn(2+)</name>
        <dbReference type="ChEBI" id="CHEBI:29035"/>
    </cofactor>
</comment>
<evidence type="ECO:0000256" key="7">
    <source>
        <dbReference type="ARBA" id="ARBA00039022"/>
    </source>
</evidence>
<sequence>MGQGEADVPVQTGIAVIIAAKDEAARIGPTVEEARGLPGVDLVIVVDDGSTDATVARALDAGARVLKHRRNRGKGAAMQTGAEGVRRIEQREADDGTAAGGPRHLLFLDADLGGTAAEAAPLIEPVRRGDADMAIALFPATRLRLGGHGFVVRLARNGVLRATGWEPEQPLNGQRCITRAAFDAATPLARGFGVETGLTIDVLRAGFRVVEVEVPLEHRATGTDLRAQLHRAHQFTDVARALAARELRPTLRRQWDRARGRAVAAPGELSRKIIPMFLGNRLE</sequence>
<evidence type="ECO:0000256" key="4">
    <source>
        <dbReference type="ARBA" id="ARBA00022676"/>
    </source>
</evidence>
<dbReference type="Gene3D" id="3.90.550.10">
    <property type="entry name" value="Spore Coat Polysaccharide Biosynthesis Protein SpsA, Chain A"/>
    <property type="match status" value="1"/>
</dbReference>
<evidence type="ECO:0000256" key="5">
    <source>
        <dbReference type="ARBA" id="ARBA00022679"/>
    </source>
</evidence>
<evidence type="ECO:0000256" key="9">
    <source>
        <dbReference type="ARBA" id="ARBA00048689"/>
    </source>
</evidence>
<gene>
    <name evidence="12" type="ORF">HNR10_003213</name>
</gene>
<dbReference type="CDD" id="cd04179">
    <property type="entry name" value="DPM_DPG-synthase_like"/>
    <property type="match status" value="1"/>
</dbReference>
<dbReference type="InterPro" id="IPR001173">
    <property type="entry name" value="Glyco_trans_2-like"/>
</dbReference>
<comment type="caution">
    <text evidence="12">The sequence shown here is derived from an EMBL/GenBank/DDBJ whole genome shotgun (WGS) entry which is preliminary data.</text>
</comment>
<reference evidence="12 13" key="1">
    <citation type="submission" date="2020-07" db="EMBL/GenBank/DDBJ databases">
        <title>Sequencing the genomes of 1000 actinobacteria strains.</title>
        <authorList>
            <person name="Klenk H.-P."/>
        </authorList>
    </citation>
    <scope>NUCLEOTIDE SEQUENCE [LARGE SCALE GENOMIC DNA]</scope>
    <source>
        <strain evidence="12 13">DSM 44442</strain>
    </source>
</reference>
<protein>
    <recommendedName>
        <fullName evidence="8">Glucosyl-3-phosphoglycerate synthase</fullName>
        <ecNumber evidence="7">2.4.1.266</ecNumber>
    </recommendedName>
</protein>
<evidence type="ECO:0000256" key="10">
    <source>
        <dbReference type="ARBA" id="ARBA00048997"/>
    </source>
</evidence>
<keyword evidence="4" id="KW-0328">Glycosyltransferase</keyword>
<dbReference type="GO" id="GO:0016757">
    <property type="term" value="F:glycosyltransferase activity"/>
    <property type="evidence" value="ECO:0007669"/>
    <property type="project" value="UniProtKB-KW"/>
</dbReference>
<dbReference type="PANTHER" id="PTHR48090">
    <property type="entry name" value="UNDECAPRENYL-PHOSPHATE 4-DEOXY-4-FORMAMIDO-L-ARABINOSE TRANSFERASE-RELATED"/>
    <property type="match status" value="1"/>
</dbReference>
<dbReference type="Pfam" id="PF00535">
    <property type="entry name" value="Glycos_transf_2"/>
    <property type="match status" value="1"/>
</dbReference>
<evidence type="ECO:0000256" key="3">
    <source>
        <dbReference type="ARBA" id="ARBA00006739"/>
    </source>
</evidence>
<dbReference type="Proteomes" id="UP000572051">
    <property type="component" value="Unassembled WGS sequence"/>
</dbReference>
<dbReference type="SUPFAM" id="SSF53448">
    <property type="entry name" value="Nucleotide-diphospho-sugar transferases"/>
    <property type="match status" value="1"/>
</dbReference>
<keyword evidence="6" id="KW-0460">Magnesium</keyword>
<dbReference type="EMBL" id="JACCFS010000001">
    <property type="protein sequence ID" value="NYJ35332.1"/>
    <property type="molecule type" value="Genomic_DNA"/>
</dbReference>
<proteinExistence type="inferred from homology"/>
<keyword evidence="13" id="KW-1185">Reference proteome</keyword>
<dbReference type="InterPro" id="IPR050256">
    <property type="entry name" value="Glycosyltransferase_2"/>
</dbReference>
<evidence type="ECO:0000256" key="8">
    <source>
        <dbReference type="ARBA" id="ARBA00040894"/>
    </source>
</evidence>
<comment type="similarity">
    <text evidence="3">Belongs to the glycosyltransferase 2 family.</text>
</comment>
<organism evidence="12 13">
    <name type="scientific">Nocardiopsis aegyptia</name>
    <dbReference type="NCBI Taxonomy" id="220378"/>
    <lineage>
        <taxon>Bacteria</taxon>
        <taxon>Bacillati</taxon>
        <taxon>Actinomycetota</taxon>
        <taxon>Actinomycetes</taxon>
        <taxon>Streptosporangiales</taxon>
        <taxon>Nocardiopsidaceae</taxon>
        <taxon>Nocardiopsis</taxon>
    </lineage>
</organism>
<keyword evidence="5" id="KW-0808">Transferase</keyword>
<comment type="catalytic activity">
    <reaction evidence="9">
        <text>(2R)-3-phosphoglycerate + UDP-alpha-D-glucose = (2R)-2-O-(alpha-D-glucopyranosyl)-3-phospho-glycerate + UDP + H(+)</text>
        <dbReference type="Rhea" id="RHEA:31319"/>
        <dbReference type="ChEBI" id="CHEBI:15378"/>
        <dbReference type="ChEBI" id="CHEBI:58223"/>
        <dbReference type="ChEBI" id="CHEBI:58272"/>
        <dbReference type="ChEBI" id="CHEBI:58885"/>
        <dbReference type="ChEBI" id="CHEBI:62600"/>
        <dbReference type="EC" id="2.4.1.266"/>
    </reaction>
    <physiologicalReaction direction="left-to-right" evidence="9">
        <dbReference type="Rhea" id="RHEA:31320"/>
    </physiologicalReaction>
</comment>
<evidence type="ECO:0000256" key="1">
    <source>
        <dbReference type="ARBA" id="ARBA00001936"/>
    </source>
</evidence>